<dbReference type="InterPro" id="IPR012910">
    <property type="entry name" value="Plug_dom"/>
</dbReference>
<dbReference type="PROSITE" id="PS52016">
    <property type="entry name" value="TONB_DEPENDENT_REC_3"/>
    <property type="match status" value="1"/>
</dbReference>
<dbReference type="Gene3D" id="2.40.170.20">
    <property type="entry name" value="TonB-dependent receptor, beta-barrel domain"/>
    <property type="match status" value="1"/>
</dbReference>
<comment type="caution">
    <text evidence="15">The sequence shown here is derived from an EMBL/GenBank/DDBJ whole genome shotgun (WGS) entry which is preliminary data.</text>
</comment>
<feature type="domain" description="TonB-dependent receptor-like beta-barrel" evidence="13">
    <location>
        <begin position="266"/>
        <end position="718"/>
    </location>
</feature>
<dbReference type="PANTHER" id="PTHR30069">
    <property type="entry name" value="TONB-DEPENDENT OUTER MEMBRANE RECEPTOR"/>
    <property type="match status" value="1"/>
</dbReference>
<sequence length="746" mass="83743">MSAAMLPVFCLNYSKEIMIMIKKSHYREGERAEGRTCAEGWLPPGMRLRTVAAAVLCLSSFPSMAQQVSQDSEKNVFTLGTVQVYGKSQTAAEEAEAVVERDTLEMLEKKDVGTALKLIPGVSYNSPGGGRYESSVYVRGYDLKAVPIYMDGIPVYIPYDGYSDLGRFTTADVSSIQVAKGYSSVLYGHNTQGGVINIVSLRPRSELDLNATLGTATGNVTEFSTNVGTLQDKWYLQAGISHFERRYTKLAENFVGTDARGNDVDSDRYDYKTRDRRGSIRIGYIPNATDEYVLSYAKQSAVKMPGSGGNDRVVPTVWEWPSWDRETVSFVSNTRFWNDQFYVKPRVYYDKFQNTMDYWQGRPNGSHYDDKAFGASLEVGTEIIRNHQLKAMISFKDEEHRSFDTSLANGATLPGSDQKVQQEFLSLALEDTWTINDHWEAQIGAIYTKRKSDANDIGPVTQDLLDRYPAAGSKLSPSIDTFDPQLAIFYKPSDAHTFRASVAKKTRFPSFKESYSNYAAGPTTRCPGGATGCTPGTEVGALTLQNPGMKPEQSMHYELGYVGHPLPGMRLEGSVFYSRSKNTFQRSDYDFDTYPGFAVRQYENISGITERKGVDLGLQYSASPRLLLGVNYAYLHMRNKEDRDLKFTSRPSHLGMVYAQWRTTNWLTVIPEVEYRSSSYYDSKGENENPGYAVTNLRFSITPPAWKHVSINVGAENLFNRDYRGYNATYSSPGRVVYANLRIDYH</sequence>
<evidence type="ECO:0000313" key="16">
    <source>
        <dbReference type="Proteomes" id="UP000294692"/>
    </source>
</evidence>
<evidence type="ECO:0000256" key="12">
    <source>
        <dbReference type="RuleBase" id="RU003357"/>
    </source>
</evidence>
<keyword evidence="3 11" id="KW-0813">Transport</keyword>
<dbReference type="InterPro" id="IPR037066">
    <property type="entry name" value="Plug_dom_sf"/>
</dbReference>
<gene>
    <name evidence="15" type="ORF">EV686_11026</name>
</gene>
<dbReference type="InterPro" id="IPR036942">
    <property type="entry name" value="Beta-barrel_TonB_sf"/>
</dbReference>
<comment type="subcellular location">
    <subcellularLocation>
        <location evidence="1 11">Cell outer membrane</location>
        <topology evidence="1 11">Multi-pass membrane protein</topology>
    </subcellularLocation>
</comment>
<evidence type="ECO:0000256" key="5">
    <source>
        <dbReference type="ARBA" id="ARBA00022692"/>
    </source>
</evidence>
<evidence type="ECO:0000256" key="11">
    <source>
        <dbReference type="PROSITE-ProRule" id="PRU01360"/>
    </source>
</evidence>
<keyword evidence="5 11" id="KW-0812">Transmembrane</keyword>
<dbReference type="Pfam" id="PF07715">
    <property type="entry name" value="Plug"/>
    <property type="match status" value="1"/>
</dbReference>
<dbReference type="GO" id="GO:0009279">
    <property type="term" value="C:cell outer membrane"/>
    <property type="evidence" value="ECO:0007669"/>
    <property type="project" value="UniProtKB-SubCell"/>
</dbReference>
<evidence type="ECO:0000259" key="14">
    <source>
        <dbReference type="Pfam" id="PF07715"/>
    </source>
</evidence>
<dbReference type="InterPro" id="IPR039426">
    <property type="entry name" value="TonB-dep_rcpt-like"/>
</dbReference>
<evidence type="ECO:0000256" key="6">
    <source>
        <dbReference type="ARBA" id="ARBA00022729"/>
    </source>
</evidence>
<evidence type="ECO:0000313" key="15">
    <source>
        <dbReference type="EMBL" id="TCU93861.1"/>
    </source>
</evidence>
<name>A0A4R3USJ5_9BURK</name>
<dbReference type="EMBL" id="SMBX01000010">
    <property type="protein sequence ID" value="TCU93861.1"/>
    <property type="molecule type" value="Genomic_DNA"/>
</dbReference>
<keyword evidence="9 15" id="KW-0675">Receptor</keyword>
<evidence type="ECO:0000256" key="7">
    <source>
        <dbReference type="ARBA" id="ARBA00023077"/>
    </source>
</evidence>
<organism evidence="15 16">
    <name type="scientific">Paracandidimonas soli</name>
    <dbReference type="NCBI Taxonomy" id="1917182"/>
    <lineage>
        <taxon>Bacteria</taxon>
        <taxon>Pseudomonadati</taxon>
        <taxon>Pseudomonadota</taxon>
        <taxon>Betaproteobacteria</taxon>
        <taxon>Burkholderiales</taxon>
        <taxon>Alcaligenaceae</taxon>
        <taxon>Paracandidimonas</taxon>
    </lineage>
</organism>
<reference evidence="15 16" key="1">
    <citation type="submission" date="2019-03" db="EMBL/GenBank/DDBJ databases">
        <title>Genomic Encyclopedia of Type Strains, Phase IV (KMG-IV): sequencing the most valuable type-strain genomes for metagenomic binning, comparative biology and taxonomic classification.</title>
        <authorList>
            <person name="Goeker M."/>
        </authorList>
    </citation>
    <scope>NUCLEOTIDE SEQUENCE [LARGE SCALE GENOMIC DNA]</scope>
    <source>
        <strain evidence="15 16">DSM 100048</strain>
    </source>
</reference>
<dbReference type="Gene3D" id="2.170.130.10">
    <property type="entry name" value="TonB-dependent receptor, plug domain"/>
    <property type="match status" value="1"/>
</dbReference>
<feature type="domain" description="TonB-dependent receptor plug" evidence="14">
    <location>
        <begin position="95"/>
        <end position="195"/>
    </location>
</feature>
<evidence type="ECO:0000256" key="3">
    <source>
        <dbReference type="ARBA" id="ARBA00022448"/>
    </source>
</evidence>
<proteinExistence type="inferred from homology"/>
<keyword evidence="10 11" id="KW-0998">Cell outer membrane</keyword>
<accession>A0A4R3USJ5</accession>
<evidence type="ECO:0000256" key="9">
    <source>
        <dbReference type="ARBA" id="ARBA00023170"/>
    </source>
</evidence>
<comment type="similarity">
    <text evidence="2 11 12">Belongs to the TonB-dependent receptor family.</text>
</comment>
<dbReference type="GO" id="GO:0044718">
    <property type="term" value="P:siderophore transmembrane transport"/>
    <property type="evidence" value="ECO:0007669"/>
    <property type="project" value="TreeGrafter"/>
</dbReference>
<keyword evidence="16" id="KW-1185">Reference proteome</keyword>
<dbReference type="Pfam" id="PF00593">
    <property type="entry name" value="TonB_dep_Rec_b-barrel"/>
    <property type="match status" value="1"/>
</dbReference>
<keyword evidence="6" id="KW-0732">Signal</keyword>
<dbReference type="PANTHER" id="PTHR30069:SF29">
    <property type="entry name" value="HEMOGLOBIN AND HEMOGLOBIN-HAPTOGLOBIN-BINDING PROTEIN 1-RELATED"/>
    <property type="match status" value="1"/>
</dbReference>
<protein>
    <submittedName>
        <fullName evidence="15">Iron complex outermembrane receptor protein</fullName>
    </submittedName>
</protein>
<evidence type="ECO:0000256" key="4">
    <source>
        <dbReference type="ARBA" id="ARBA00022452"/>
    </source>
</evidence>
<evidence type="ECO:0000256" key="8">
    <source>
        <dbReference type="ARBA" id="ARBA00023136"/>
    </source>
</evidence>
<keyword evidence="7 12" id="KW-0798">TonB box</keyword>
<dbReference type="Proteomes" id="UP000294692">
    <property type="component" value="Unassembled WGS sequence"/>
</dbReference>
<keyword evidence="8 11" id="KW-0472">Membrane</keyword>
<dbReference type="SUPFAM" id="SSF56935">
    <property type="entry name" value="Porins"/>
    <property type="match status" value="1"/>
</dbReference>
<evidence type="ECO:0000256" key="1">
    <source>
        <dbReference type="ARBA" id="ARBA00004571"/>
    </source>
</evidence>
<dbReference type="GO" id="GO:0015344">
    <property type="term" value="F:siderophore uptake transmembrane transporter activity"/>
    <property type="evidence" value="ECO:0007669"/>
    <property type="project" value="TreeGrafter"/>
</dbReference>
<dbReference type="InterPro" id="IPR000531">
    <property type="entry name" value="Beta-barrel_TonB"/>
</dbReference>
<dbReference type="CDD" id="cd01347">
    <property type="entry name" value="ligand_gated_channel"/>
    <property type="match status" value="1"/>
</dbReference>
<evidence type="ECO:0000256" key="10">
    <source>
        <dbReference type="ARBA" id="ARBA00023237"/>
    </source>
</evidence>
<evidence type="ECO:0000259" key="13">
    <source>
        <dbReference type="Pfam" id="PF00593"/>
    </source>
</evidence>
<keyword evidence="4 11" id="KW-1134">Transmembrane beta strand</keyword>
<evidence type="ECO:0000256" key="2">
    <source>
        <dbReference type="ARBA" id="ARBA00009810"/>
    </source>
</evidence>
<dbReference type="AlphaFoldDB" id="A0A4R3USJ5"/>